<evidence type="ECO:0000256" key="1">
    <source>
        <dbReference type="ARBA" id="ARBA00004479"/>
    </source>
</evidence>
<feature type="chain" id="PRO_5041395479" description="Leucine-rich repeat-containing N-terminal plant-type domain-containing protein" evidence="11">
    <location>
        <begin position="21"/>
        <end position="513"/>
    </location>
</feature>
<keyword evidence="5 11" id="KW-0732">Signal</keyword>
<reference evidence="13 14" key="1">
    <citation type="journal article" date="2023" name="BMC Biotechnol.">
        <title>Vitis rotundifolia cv Carlos genome sequencing.</title>
        <authorList>
            <person name="Huff M."/>
            <person name="Hulse-Kemp A."/>
            <person name="Scheffler B."/>
            <person name="Youngblood R."/>
            <person name="Simpson S."/>
            <person name="Babiker E."/>
            <person name="Staton M."/>
        </authorList>
    </citation>
    <scope>NUCLEOTIDE SEQUENCE [LARGE SCALE GENOMIC DNA]</scope>
    <source>
        <tissue evidence="13">Leaf</tissue>
    </source>
</reference>
<gene>
    <name evidence="13" type="ORF">PVL29_009804</name>
</gene>
<evidence type="ECO:0000256" key="11">
    <source>
        <dbReference type="SAM" id="SignalP"/>
    </source>
</evidence>
<keyword evidence="4" id="KW-0812">Transmembrane</keyword>
<evidence type="ECO:0000313" key="13">
    <source>
        <dbReference type="EMBL" id="KAJ9694006.1"/>
    </source>
</evidence>
<dbReference type="InterPro" id="IPR046956">
    <property type="entry name" value="RLP23-like"/>
</dbReference>
<evidence type="ECO:0000256" key="5">
    <source>
        <dbReference type="ARBA" id="ARBA00022729"/>
    </source>
</evidence>
<dbReference type="Pfam" id="PF08263">
    <property type="entry name" value="LRRNT_2"/>
    <property type="match status" value="1"/>
</dbReference>
<evidence type="ECO:0000256" key="7">
    <source>
        <dbReference type="ARBA" id="ARBA00022989"/>
    </source>
</evidence>
<dbReference type="Proteomes" id="UP001168098">
    <property type="component" value="Unassembled WGS sequence"/>
</dbReference>
<comment type="caution">
    <text evidence="13">The sequence shown here is derived from an EMBL/GenBank/DDBJ whole genome shotgun (WGS) entry which is preliminary data.</text>
</comment>
<evidence type="ECO:0000256" key="10">
    <source>
        <dbReference type="ARBA" id="ARBA00023180"/>
    </source>
</evidence>
<evidence type="ECO:0000259" key="12">
    <source>
        <dbReference type="Pfam" id="PF08263"/>
    </source>
</evidence>
<dbReference type="AlphaFoldDB" id="A0AA38ZRP8"/>
<sequence length="513" mass="56509">MRILVFLWLFFLPLCSVLFGIDIALVSGECLGGSRLCLEDERSLLLQLKNSLKFKPNVSVKLVTWNESVGCCSRGGVTWDSNGHVVGLELSSKLISGGFNSSSSLFSLRHLQCLNLANNIFNNSLIPAGFGKIGNLLNLGNNQMNGIFPCLLKNITTLRVLVLRGNKFQGSIGCPKSNSTWAMLQIVDLAFNNFNGKLPATCFSTWTAMMAGENEAPSKLKHLQFRILLFGQLYNQDAVTVTSKGLEMELVKVLTLYTSIDLSCNNLEGDIPEVMGNFTSLYVLNLSHNGFTGHIPSSIGNLRQLKSLDLSRNRLSGEIPTQLANLNFLSVLNLSFNQLVGRIPAGNQMQTFSETSYEGNKGLCGWPLNINCTDPPPSQDKRFQDKEEFDWEFIITGLGFGVGAGIIEMVDEYVDRFVLLILPIVRLLYTDYGRVEAEEAFGIELTDITGGYEDSDEEKDEIEFGSFEVRFCVFCSKLDIGMKKPIHDPNCSCHDSPPILSSSSSSSSSSSQI</sequence>
<keyword evidence="8" id="KW-0472">Membrane</keyword>
<feature type="domain" description="Leucine-rich repeat-containing N-terminal plant-type" evidence="12">
    <location>
        <begin position="39"/>
        <end position="78"/>
    </location>
</feature>
<dbReference type="PANTHER" id="PTHR48061:SF2">
    <property type="entry name" value="RECEPTOR LIKE PROTEIN 30-LIKE"/>
    <property type="match status" value="1"/>
</dbReference>
<dbReference type="PRINTS" id="PR00019">
    <property type="entry name" value="LEURICHRPT"/>
</dbReference>
<protein>
    <recommendedName>
        <fullName evidence="12">Leucine-rich repeat-containing N-terminal plant-type domain-containing protein</fullName>
    </recommendedName>
</protein>
<dbReference type="FunFam" id="3.80.10.10:FF:000111">
    <property type="entry name" value="LRR receptor-like serine/threonine-protein kinase ERECTA"/>
    <property type="match status" value="1"/>
</dbReference>
<keyword evidence="3" id="KW-0433">Leucine-rich repeat</keyword>
<keyword evidence="10" id="KW-0325">Glycoprotein</keyword>
<evidence type="ECO:0000256" key="3">
    <source>
        <dbReference type="ARBA" id="ARBA00022614"/>
    </source>
</evidence>
<dbReference type="SUPFAM" id="SSF52058">
    <property type="entry name" value="L domain-like"/>
    <property type="match status" value="1"/>
</dbReference>
<comment type="subcellular location">
    <subcellularLocation>
        <location evidence="1">Membrane</location>
        <topology evidence="1">Single-pass type I membrane protein</topology>
    </subcellularLocation>
</comment>
<dbReference type="InterPro" id="IPR013210">
    <property type="entry name" value="LRR_N_plant-typ"/>
</dbReference>
<dbReference type="GO" id="GO:0016020">
    <property type="term" value="C:membrane"/>
    <property type="evidence" value="ECO:0007669"/>
    <property type="project" value="UniProtKB-SubCell"/>
</dbReference>
<evidence type="ECO:0000256" key="9">
    <source>
        <dbReference type="ARBA" id="ARBA00023170"/>
    </source>
</evidence>
<dbReference type="Gene3D" id="3.80.10.10">
    <property type="entry name" value="Ribonuclease Inhibitor"/>
    <property type="match status" value="2"/>
</dbReference>
<proteinExistence type="inferred from homology"/>
<keyword evidence="7" id="KW-1133">Transmembrane helix</keyword>
<organism evidence="13 14">
    <name type="scientific">Vitis rotundifolia</name>
    <name type="common">Muscadine grape</name>
    <dbReference type="NCBI Taxonomy" id="103349"/>
    <lineage>
        <taxon>Eukaryota</taxon>
        <taxon>Viridiplantae</taxon>
        <taxon>Streptophyta</taxon>
        <taxon>Embryophyta</taxon>
        <taxon>Tracheophyta</taxon>
        <taxon>Spermatophyta</taxon>
        <taxon>Magnoliopsida</taxon>
        <taxon>eudicotyledons</taxon>
        <taxon>Gunneridae</taxon>
        <taxon>Pentapetalae</taxon>
        <taxon>rosids</taxon>
        <taxon>Vitales</taxon>
        <taxon>Vitaceae</taxon>
        <taxon>Viteae</taxon>
        <taxon>Vitis</taxon>
    </lineage>
</organism>
<evidence type="ECO:0000256" key="4">
    <source>
        <dbReference type="ARBA" id="ARBA00022692"/>
    </source>
</evidence>
<evidence type="ECO:0000313" key="14">
    <source>
        <dbReference type="Proteomes" id="UP001168098"/>
    </source>
</evidence>
<evidence type="ECO:0000256" key="8">
    <source>
        <dbReference type="ARBA" id="ARBA00023136"/>
    </source>
</evidence>
<dbReference type="Pfam" id="PF13855">
    <property type="entry name" value="LRR_8"/>
    <property type="match status" value="1"/>
</dbReference>
<evidence type="ECO:0000256" key="6">
    <source>
        <dbReference type="ARBA" id="ARBA00022737"/>
    </source>
</evidence>
<evidence type="ECO:0000256" key="2">
    <source>
        <dbReference type="ARBA" id="ARBA00009592"/>
    </source>
</evidence>
<comment type="similarity">
    <text evidence="2">Belongs to the RLP family.</text>
</comment>
<accession>A0AA38ZRP8</accession>
<keyword evidence="14" id="KW-1185">Reference proteome</keyword>
<name>A0AA38ZRP8_VITRO</name>
<dbReference type="InterPro" id="IPR032675">
    <property type="entry name" value="LRR_dom_sf"/>
</dbReference>
<dbReference type="InterPro" id="IPR001611">
    <property type="entry name" value="Leu-rich_rpt"/>
</dbReference>
<dbReference type="EMBL" id="JARBHA010000008">
    <property type="protein sequence ID" value="KAJ9694006.1"/>
    <property type="molecule type" value="Genomic_DNA"/>
</dbReference>
<dbReference type="PANTHER" id="PTHR48061">
    <property type="entry name" value="LEUCINE-RICH REPEAT RECEPTOR PROTEIN KINASE EMS1-LIKE-RELATED"/>
    <property type="match status" value="1"/>
</dbReference>
<keyword evidence="6" id="KW-0677">Repeat</keyword>
<feature type="signal peptide" evidence="11">
    <location>
        <begin position="1"/>
        <end position="20"/>
    </location>
</feature>
<keyword evidence="9" id="KW-0675">Receptor</keyword>